<feature type="non-terminal residue" evidence="2">
    <location>
        <position position="1"/>
    </location>
</feature>
<dbReference type="AlphaFoldDB" id="A0A8J4LSX5"/>
<protein>
    <submittedName>
        <fullName evidence="2">Uncharacterized protein</fullName>
    </submittedName>
</protein>
<feature type="region of interest" description="Disordered" evidence="1">
    <location>
        <begin position="88"/>
        <end position="109"/>
    </location>
</feature>
<evidence type="ECO:0000313" key="3">
    <source>
        <dbReference type="Proteomes" id="UP000722791"/>
    </source>
</evidence>
<dbReference type="Proteomes" id="UP000722791">
    <property type="component" value="Unassembled WGS sequence"/>
</dbReference>
<gene>
    <name evidence="2" type="ORF">Vretimale_11981</name>
</gene>
<dbReference type="EMBL" id="BNCQ01000025">
    <property type="protein sequence ID" value="GIM07983.1"/>
    <property type="molecule type" value="Genomic_DNA"/>
</dbReference>
<sequence>ITCDAEKGAEAMPCNTAPAASASTSPAVSWIGKWQSIRQVGSCSVTSASQGHDPQRQLQLTGPSLQQYQQHLQARRQSRLCLALGEESPKGCGTGSSTGCETPNARPKPRVAETGSFLLVRKGRSSFSRESRWVSIDWY</sequence>
<accession>A0A8J4LSX5</accession>
<organism evidence="2 3">
    <name type="scientific">Volvox reticuliferus</name>
    <dbReference type="NCBI Taxonomy" id="1737510"/>
    <lineage>
        <taxon>Eukaryota</taxon>
        <taxon>Viridiplantae</taxon>
        <taxon>Chlorophyta</taxon>
        <taxon>core chlorophytes</taxon>
        <taxon>Chlorophyceae</taxon>
        <taxon>CS clade</taxon>
        <taxon>Chlamydomonadales</taxon>
        <taxon>Volvocaceae</taxon>
        <taxon>Volvox</taxon>
    </lineage>
</organism>
<name>A0A8J4LSX5_9CHLO</name>
<proteinExistence type="predicted"/>
<evidence type="ECO:0000313" key="2">
    <source>
        <dbReference type="EMBL" id="GIM07983.1"/>
    </source>
</evidence>
<comment type="caution">
    <text evidence="2">The sequence shown here is derived from an EMBL/GenBank/DDBJ whole genome shotgun (WGS) entry which is preliminary data.</text>
</comment>
<reference evidence="2" key="1">
    <citation type="journal article" date="2021" name="Proc. Natl. Acad. Sci. U.S.A.">
        <title>Three genomes in the algal genus Volvox reveal the fate of a haploid sex-determining region after a transition to homothallism.</title>
        <authorList>
            <person name="Yamamoto K."/>
            <person name="Hamaji T."/>
            <person name="Kawai-Toyooka H."/>
            <person name="Matsuzaki R."/>
            <person name="Takahashi F."/>
            <person name="Nishimura Y."/>
            <person name="Kawachi M."/>
            <person name="Noguchi H."/>
            <person name="Minakuchi Y."/>
            <person name="Umen J.G."/>
            <person name="Toyoda A."/>
            <person name="Nozaki H."/>
        </authorList>
    </citation>
    <scope>NUCLEOTIDE SEQUENCE</scope>
    <source>
        <strain evidence="2">NIES-3785</strain>
    </source>
</reference>
<evidence type="ECO:0000256" key="1">
    <source>
        <dbReference type="SAM" id="MobiDB-lite"/>
    </source>
</evidence>